<reference evidence="1" key="1">
    <citation type="journal article" date="2021" name="Environ. Microbiol.">
        <title>Gene family expansions and transcriptome signatures uncover fungal adaptations to wood decay.</title>
        <authorList>
            <person name="Hage H."/>
            <person name="Miyauchi S."/>
            <person name="Viragh M."/>
            <person name="Drula E."/>
            <person name="Min B."/>
            <person name="Chaduli D."/>
            <person name="Navarro D."/>
            <person name="Favel A."/>
            <person name="Norest M."/>
            <person name="Lesage-Meessen L."/>
            <person name="Balint B."/>
            <person name="Merenyi Z."/>
            <person name="de Eugenio L."/>
            <person name="Morin E."/>
            <person name="Martinez A.T."/>
            <person name="Baldrian P."/>
            <person name="Stursova M."/>
            <person name="Martinez M.J."/>
            <person name="Novotny C."/>
            <person name="Magnuson J.K."/>
            <person name="Spatafora J.W."/>
            <person name="Maurice S."/>
            <person name="Pangilinan J."/>
            <person name="Andreopoulos W."/>
            <person name="LaButti K."/>
            <person name="Hundley H."/>
            <person name="Na H."/>
            <person name="Kuo A."/>
            <person name="Barry K."/>
            <person name="Lipzen A."/>
            <person name="Henrissat B."/>
            <person name="Riley R."/>
            <person name="Ahrendt S."/>
            <person name="Nagy L.G."/>
            <person name="Grigoriev I.V."/>
            <person name="Martin F."/>
            <person name="Rosso M.N."/>
        </authorList>
    </citation>
    <scope>NUCLEOTIDE SEQUENCE</scope>
    <source>
        <strain evidence="1">CBS 384.51</strain>
    </source>
</reference>
<evidence type="ECO:0000313" key="1">
    <source>
        <dbReference type="EMBL" id="KAI0094210.1"/>
    </source>
</evidence>
<dbReference type="EMBL" id="MU274900">
    <property type="protein sequence ID" value="KAI0094210.1"/>
    <property type="molecule type" value="Genomic_DNA"/>
</dbReference>
<keyword evidence="2" id="KW-1185">Reference proteome</keyword>
<comment type="caution">
    <text evidence="1">The sequence shown here is derived from an EMBL/GenBank/DDBJ whole genome shotgun (WGS) entry which is preliminary data.</text>
</comment>
<evidence type="ECO:0000313" key="2">
    <source>
        <dbReference type="Proteomes" id="UP001055072"/>
    </source>
</evidence>
<accession>A0ACB8UKH5</accession>
<sequence>MDSTIEVAVLRTTSHQPTIPRCRRTQRLPYTVPPCSPYHPREKTAILVTPDTYPKVELALSNPSQWNDAWENLYASSPVLVHPNHILSMTRTMRLNHKAHEGSLDNHQDKYRDTVNYKSTCEIQLRLGVKIVNTFTIDDFELCWGALMSVSQRREHVLKALVNAGAQAKNLNLARAYCADILRVDYLSTDGEVVLDLLRELVPQDISVTPAEPYWVCRSKEWEEVREKFVGGVQVVEEEDRGDLIEVLVLRTKLIYFVLEGIVDSFLGHSLPRVTVHKERDRRAKEVKLDDHRRLADEYKKLYGEAGQEKLRKDLAAMEERKSRREVHCTNCQRTQREGERFMRCKKCWDGIQRNVMYCGKTCQVTDWKLRHKKICGKPLSSIDSMFAAACPQQGCLPPPQANQFPAPTNGFRRTPQLVMHIRLLDTAPQYDYILRVSAVDFVEIVIPNERIQAIFRAARYKAFVDGDREACVEMCHFLVWFARAKLDDVNKGWNLRYTVKLMKREFEFPELMARMKECQDAQWKDELRRP</sequence>
<name>A0ACB8UKH5_9APHY</name>
<organism evidence="1 2">
    <name type="scientific">Irpex rosettiformis</name>
    <dbReference type="NCBI Taxonomy" id="378272"/>
    <lineage>
        <taxon>Eukaryota</taxon>
        <taxon>Fungi</taxon>
        <taxon>Dikarya</taxon>
        <taxon>Basidiomycota</taxon>
        <taxon>Agaricomycotina</taxon>
        <taxon>Agaricomycetes</taxon>
        <taxon>Polyporales</taxon>
        <taxon>Irpicaceae</taxon>
        <taxon>Irpex</taxon>
    </lineage>
</organism>
<gene>
    <name evidence="1" type="ORF">BDY19DRAFT_9604</name>
</gene>
<dbReference type="Proteomes" id="UP001055072">
    <property type="component" value="Unassembled WGS sequence"/>
</dbReference>
<protein>
    <submittedName>
        <fullName evidence="1">Uncharacterized protein</fullName>
    </submittedName>
</protein>
<proteinExistence type="predicted"/>